<accession>A0A8S5PP58</accession>
<dbReference type="EMBL" id="BK015472">
    <property type="protein sequence ID" value="DAE08642.1"/>
    <property type="molecule type" value="Genomic_DNA"/>
</dbReference>
<evidence type="ECO:0000313" key="1">
    <source>
        <dbReference type="EMBL" id="DAE08642.1"/>
    </source>
</evidence>
<reference evidence="1" key="1">
    <citation type="journal article" date="2021" name="Proc. Natl. Acad. Sci. U.S.A.">
        <title>A Catalog of Tens of Thousands of Viruses from Human Metagenomes Reveals Hidden Associations with Chronic Diseases.</title>
        <authorList>
            <person name="Tisza M.J."/>
            <person name="Buck C.B."/>
        </authorList>
    </citation>
    <scope>NUCLEOTIDE SEQUENCE</scope>
    <source>
        <strain evidence="1">CtwwN25</strain>
    </source>
</reference>
<name>A0A8S5PP58_9CAUD</name>
<sequence length="352" mass="40749">MQTNKTVYNLLLKNYFQYEKGRLELLKLFYRKALDNGKPVDCYIDLNNFLSALFKRDEYMIDDRMSIAASVINYCAHITEFFSSRFDIPTKIFVVYGNNRPMSAASILNEYDAHNEMERQARAPLIGIIEENLNLLNVLIPYIPNVYFIRDDSAEPAVIIRSLIRTLSAKGRKCARIIFTKDSYDFQLVGTCPNTHVLRVKKTMNGELTYTISYFDFFKKILNIKTSIGDGISPELYSLYMAFAGCKDRNIRGIITWPRADKLIHESLAQGSILNGYNQSFALNPDYCPMFQDISIYSRYCALDLIHQENIFDMSPSYANLTKSLVDLYDAQAVKEINNKYFRRYPLDLNVF</sequence>
<organism evidence="1">
    <name type="scientific">Myoviridae sp. ctwwN25</name>
    <dbReference type="NCBI Taxonomy" id="2825209"/>
    <lineage>
        <taxon>Viruses</taxon>
        <taxon>Duplodnaviria</taxon>
        <taxon>Heunggongvirae</taxon>
        <taxon>Uroviricota</taxon>
        <taxon>Caudoviricetes</taxon>
    </lineage>
</organism>
<protein>
    <submittedName>
        <fullName evidence="1">DNA polymerase</fullName>
    </submittedName>
</protein>
<proteinExistence type="predicted"/>